<dbReference type="Gene3D" id="2.60.120.10">
    <property type="entry name" value="Jelly Rolls"/>
    <property type="match status" value="1"/>
</dbReference>
<feature type="region of interest" description="Disordered" evidence="1">
    <location>
        <begin position="180"/>
        <end position="214"/>
    </location>
</feature>
<evidence type="ECO:0000256" key="1">
    <source>
        <dbReference type="SAM" id="MobiDB-lite"/>
    </source>
</evidence>
<feature type="compositionally biased region" description="Low complexity" evidence="1">
    <location>
        <begin position="189"/>
        <end position="208"/>
    </location>
</feature>
<evidence type="ECO:0000313" key="3">
    <source>
        <dbReference type="EMBL" id="KAJ8992512.1"/>
    </source>
</evidence>
<dbReference type="InterPro" id="IPR006045">
    <property type="entry name" value="Cupin_1"/>
</dbReference>
<dbReference type="InterPro" id="IPR014710">
    <property type="entry name" value="RmlC-like_jellyroll"/>
</dbReference>
<reference evidence="3" key="1">
    <citation type="submission" date="2023-01" db="EMBL/GenBank/DDBJ databases">
        <title>Exophiala dermititidis isolated from Cystic Fibrosis Patient.</title>
        <authorList>
            <person name="Kurbessoian T."/>
            <person name="Crocker A."/>
            <person name="Murante D."/>
            <person name="Hogan D.A."/>
            <person name="Stajich J.E."/>
        </authorList>
    </citation>
    <scope>NUCLEOTIDE SEQUENCE</scope>
    <source>
        <strain evidence="3">Ex8</strain>
    </source>
</reference>
<organism evidence="3 4">
    <name type="scientific">Exophiala dermatitidis</name>
    <name type="common">Black yeast-like fungus</name>
    <name type="synonym">Wangiella dermatitidis</name>
    <dbReference type="NCBI Taxonomy" id="5970"/>
    <lineage>
        <taxon>Eukaryota</taxon>
        <taxon>Fungi</taxon>
        <taxon>Dikarya</taxon>
        <taxon>Ascomycota</taxon>
        <taxon>Pezizomycotina</taxon>
        <taxon>Eurotiomycetes</taxon>
        <taxon>Chaetothyriomycetidae</taxon>
        <taxon>Chaetothyriales</taxon>
        <taxon>Herpotrichiellaceae</taxon>
        <taxon>Exophiala</taxon>
    </lineage>
</organism>
<dbReference type="Pfam" id="PF00190">
    <property type="entry name" value="Cupin_1"/>
    <property type="match status" value="1"/>
</dbReference>
<comment type="caution">
    <text evidence="3">The sequence shown here is derived from an EMBL/GenBank/DDBJ whole genome shotgun (WGS) entry which is preliminary data.</text>
</comment>
<evidence type="ECO:0000313" key="4">
    <source>
        <dbReference type="Proteomes" id="UP001161757"/>
    </source>
</evidence>
<dbReference type="InterPro" id="IPR047121">
    <property type="entry name" value="YjiB-like"/>
</dbReference>
<dbReference type="InterPro" id="IPR011051">
    <property type="entry name" value="RmlC_Cupin_sf"/>
</dbReference>
<dbReference type="SUPFAM" id="SSF51182">
    <property type="entry name" value="RmlC-like cupins"/>
    <property type="match status" value="1"/>
</dbReference>
<dbReference type="PANTHER" id="PTHR36448:SF3">
    <property type="entry name" value="CUPIN TYPE-2 DOMAIN-CONTAINING PROTEIN"/>
    <property type="match status" value="1"/>
</dbReference>
<accession>A0AAN6EVT3</accession>
<dbReference type="EMBL" id="JAJGCB010000005">
    <property type="protein sequence ID" value="KAJ8992512.1"/>
    <property type="molecule type" value="Genomic_DNA"/>
</dbReference>
<dbReference type="PANTHER" id="PTHR36448">
    <property type="entry name" value="BLR7373 PROTEIN"/>
    <property type="match status" value="1"/>
</dbReference>
<sequence length="287" mass="31150">MAEPKVETISKIEIQTYHLPPTRLIPNSPHRPLIYYPGLLHLLKDHQKSPADNNHHSSLDPTRLATIAYDTFISNGWDVQWIYRYGRTQRSHYHSSVHECMAVLSGSATIRFGIADGEADGGPGARRGANGPTSTHDPPSFKGVFIHARAGDVFVLPAGVAHKTYDTEPNAEFALLTPGDGHRIEVPPDSSSTSTTNAGSAATDANASVNTSAAARKRNAVIDTPLSGFTMLGAYPRLTETGQPDPGEWDFATGGEDVGRYERVWSVKKPARDPCLGVDERGLWGLW</sequence>
<name>A0AAN6EVT3_EXODE</name>
<dbReference type="AlphaFoldDB" id="A0AAN6EVT3"/>
<dbReference type="Proteomes" id="UP001161757">
    <property type="component" value="Unassembled WGS sequence"/>
</dbReference>
<evidence type="ECO:0000259" key="2">
    <source>
        <dbReference type="Pfam" id="PF00190"/>
    </source>
</evidence>
<protein>
    <recommendedName>
        <fullName evidence="2">Cupin type-1 domain-containing protein</fullName>
    </recommendedName>
</protein>
<feature type="domain" description="Cupin type-1" evidence="2">
    <location>
        <begin position="92"/>
        <end position="188"/>
    </location>
</feature>
<feature type="region of interest" description="Disordered" evidence="1">
    <location>
        <begin position="116"/>
        <end position="140"/>
    </location>
</feature>
<gene>
    <name evidence="3" type="ORF">HRR80_003611</name>
</gene>
<proteinExistence type="predicted"/>